<dbReference type="AlphaFoldDB" id="A0AAF0WRR7"/>
<keyword evidence="4" id="KW-0862">Zinc</keyword>
<dbReference type="PANTHER" id="PTHR32410">
    <property type="entry name" value="CYSTEINE/HISTIDINE-RICH C1 DOMAIN FAMILY PROTEIN"/>
    <property type="match status" value="1"/>
</dbReference>
<sequence length="645" mass="75123">MKSLRPYIKVYSPNFVTKFICLVNYIMLYSEVMISSDLASRVHRHQLIKNEDYHAREGDLCYGCGLLLHESSSIYHCTYFRTNAEEDDCAHVLIHKTCAHLPTKLKHPSHKHELELSERPLSFPISRDKCDVCGITLKWFTYYCGFYKSEFQICLACIIPFNKITIHPPYHPHKLTFLANLATFRCDGCHEVDTDFSYMCYTCPFWIHLKCSNLPPLLSCDIHHKHPLRLTYYLPENYRRFQQSCRICRQYLRDPRDWLYHCPDCRFFAHIKCATSPPKSHGDTKYANQDYSIHKSLSGLVQLPLPEHESLLRHCIKGSTLWSKDAALTPPDQINHWSHEHKLLLKNPSVASTTSEEEIWPICNGCIESITIKDGAFYECGECDYILHGYCAHFPQEMSDRAGYRRKIVAIQPRVHDIWSCARCKGFRNGTQMRYTYEGDYAQKSTIERNFDSACVILPERIVHKAHQHKSRPNYFFRASAGENTTCSACNQTLDGFDICYACNGFECFRCIHIECALKPLRVEHRWDPHPLHLITSAEEVIDHPHEFQCEFCSEEIDTNYWFYHCSVCDLSFHFKGCIDPFPYSKVKFGASNIMLDAHQHGLSFLLNKKKHQPCHRCHKDTFGRPVLECIPCKFVQHAQPELCT</sequence>
<dbReference type="GO" id="GO:0008270">
    <property type="term" value="F:zinc ion binding"/>
    <property type="evidence" value="ECO:0007669"/>
    <property type="project" value="UniProtKB-KW"/>
</dbReference>
<dbReference type="PANTHER" id="PTHR32410:SF216">
    <property type="entry name" value="PHORBOL-ESTER_DAG-TYPE DOMAIN-CONTAINING PROTEIN"/>
    <property type="match status" value="1"/>
</dbReference>
<dbReference type="InterPro" id="IPR001965">
    <property type="entry name" value="Znf_PHD"/>
</dbReference>
<evidence type="ECO:0000313" key="6">
    <source>
        <dbReference type="EMBL" id="WOG94179.1"/>
    </source>
</evidence>
<organism evidence="6 7">
    <name type="scientific">Daucus carota subsp. sativus</name>
    <name type="common">Carrot</name>
    <dbReference type="NCBI Taxonomy" id="79200"/>
    <lineage>
        <taxon>Eukaryota</taxon>
        <taxon>Viridiplantae</taxon>
        <taxon>Streptophyta</taxon>
        <taxon>Embryophyta</taxon>
        <taxon>Tracheophyta</taxon>
        <taxon>Spermatophyta</taxon>
        <taxon>Magnoliopsida</taxon>
        <taxon>eudicotyledons</taxon>
        <taxon>Gunneridae</taxon>
        <taxon>Pentapetalae</taxon>
        <taxon>asterids</taxon>
        <taxon>campanulids</taxon>
        <taxon>Apiales</taxon>
        <taxon>Apiaceae</taxon>
        <taxon>Apioideae</taxon>
        <taxon>Scandiceae</taxon>
        <taxon>Daucinae</taxon>
        <taxon>Daucus</taxon>
        <taxon>Daucus sect. Daucus</taxon>
    </lineage>
</organism>
<evidence type="ECO:0000256" key="2">
    <source>
        <dbReference type="ARBA" id="ARBA00022737"/>
    </source>
</evidence>
<evidence type="ECO:0000256" key="3">
    <source>
        <dbReference type="ARBA" id="ARBA00022771"/>
    </source>
</evidence>
<dbReference type="Pfam" id="PF03107">
    <property type="entry name" value="C1_2"/>
    <property type="match status" value="4"/>
</dbReference>
<name>A0AAF0WRR7_DAUCS</name>
<dbReference type="InterPro" id="IPR004146">
    <property type="entry name" value="DC1"/>
</dbReference>
<reference evidence="6" key="1">
    <citation type="journal article" date="2016" name="Nat. Genet.">
        <title>A high-quality carrot genome assembly provides new insights into carotenoid accumulation and asterid genome evolution.</title>
        <authorList>
            <person name="Iorizzo M."/>
            <person name="Ellison S."/>
            <person name="Senalik D."/>
            <person name="Zeng P."/>
            <person name="Satapoomin P."/>
            <person name="Huang J."/>
            <person name="Bowman M."/>
            <person name="Iovene M."/>
            <person name="Sanseverino W."/>
            <person name="Cavagnaro P."/>
            <person name="Yildiz M."/>
            <person name="Macko-Podgorni A."/>
            <person name="Moranska E."/>
            <person name="Grzebelus E."/>
            <person name="Grzebelus D."/>
            <person name="Ashrafi H."/>
            <person name="Zheng Z."/>
            <person name="Cheng S."/>
            <person name="Spooner D."/>
            <person name="Van Deynze A."/>
            <person name="Simon P."/>
        </authorList>
    </citation>
    <scope>NUCLEOTIDE SEQUENCE</scope>
    <source>
        <tissue evidence="6">Leaf</tissue>
    </source>
</reference>
<evidence type="ECO:0000256" key="1">
    <source>
        <dbReference type="ARBA" id="ARBA00022723"/>
    </source>
</evidence>
<dbReference type="SMART" id="SM00249">
    <property type="entry name" value="PHD"/>
    <property type="match status" value="3"/>
</dbReference>
<accession>A0AAF0WRR7</accession>
<keyword evidence="2" id="KW-0677">Repeat</keyword>
<feature type="domain" description="Zinc finger PHD-type" evidence="5">
    <location>
        <begin position="486"/>
        <end position="554"/>
    </location>
</feature>
<feature type="domain" description="Zinc finger PHD-type" evidence="5">
    <location>
        <begin position="185"/>
        <end position="249"/>
    </location>
</feature>
<evidence type="ECO:0000259" key="5">
    <source>
        <dbReference type="SMART" id="SM00249"/>
    </source>
</evidence>
<proteinExistence type="predicted"/>
<reference evidence="6" key="2">
    <citation type="submission" date="2022-03" db="EMBL/GenBank/DDBJ databases">
        <title>Draft title - Genomic analysis of global carrot germplasm unveils the trajectory of domestication and the origin of high carotenoid orange carrot.</title>
        <authorList>
            <person name="Iorizzo M."/>
            <person name="Ellison S."/>
            <person name="Senalik D."/>
            <person name="Macko-Podgorni A."/>
            <person name="Grzebelus D."/>
            <person name="Bostan H."/>
            <person name="Rolling W."/>
            <person name="Curaba J."/>
            <person name="Simon P."/>
        </authorList>
    </citation>
    <scope>NUCLEOTIDE SEQUENCE</scope>
    <source>
        <tissue evidence="6">Leaf</tissue>
    </source>
</reference>
<protein>
    <recommendedName>
        <fullName evidence="5">Zinc finger PHD-type domain-containing protein</fullName>
    </recommendedName>
</protein>
<dbReference type="InterPro" id="IPR046349">
    <property type="entry name" value="C1-like_sf"/>
</dbReference>
<gene>
    <name evidence="6" type="ORF">DCAR_0313472</name>
</gene>
<keyword evidence="1" id="KW-0479">Metal-binding</keyword>
<evidence type="ECO:0000256" key="4">
    <source>
        <dbReference type="ARBA" id="ARBA00022833"/>
    </source>
</evidence>
<dbReference type="InterPro" id="IPR053192">
    <property type="entry name" value="Vacuole_Formation_Reg"/>
</dbReference>
<dbReference type="SUPFAM" id="SSF57889">
    <property type="entry name" value="Cysteine-rich domain"/>
    <property type="match status" value="4"/>
</dbReference>
<evidence type="ECO:0000313" key="7">
    <source>
        <dbReference type="Proteomes" id="UP000077755"/>
    </source>
</evidence>
<dbReference type="EMBL" id="CP093345">
    <property type="protein sequence ID" value="WOG94179.1"/>
    <property type="molecule type" value="Genomic_DNA"/>
</dbReference>
<keyword evidence="3" id="KW-0863">Zinc-finger</keyword>
<feature type="domain" description="Zinc finger PHD-type" evidence="5">
    <location>
        <begin position="362"/>
        <end position="425"/>
    </location>
</feature>
<keyword evidence="7" id="KW-1185">Reference proteome</keyword>
<dbReference type="Proteomes" id="UP000077755">
    <property type="component" value="Chromosome 3"/>
</dbReference>